<dbReference type="InterPro" id="IPR001584">
    <property type="entry name" value="Integrase_cat-core"/>
</dbReference>
<comment type="caution">
    <text evidence="17">The sequence shown here is derived from an EMBL/GenBank/DDBJ whole genome shotgun (WGS) entry which is preliminary data.</text>
</comment>
<comment type="catalytic activity">
    <reaction evidence="15">
        <text>DNA(n) + a 2'-deoxyribonucleoside 5'-triphosphate = DNA(n+1) + diphosphate</text>
        <dbReference type="Rhea" id="RHEA:22508"/>
        <dbReference type="Rhea" id="RHEA-COMP:17339"/>
        <dbReference type="Rhea" id="RHEA-COMP:17340"/>
        <dbReference type="ChEBI" id="CHEBI:33019"/>
        <dbReference type="ChEBI" id="CHEBI:61560"/>
        <dbReference type="ChEBI" id="CHEBI:173112"/>
        <dbReference type="EC" id="2.7.7.7"/>
    </reaction>
</comment>
<evidence type="ECO:0000259" key="16">
    <source>
        <dbReference type="PROSITE" id="PS50994"/>
    </source>
</evidence>
<keyword evidence="11" id="KW-0808">Transferase</keyword>
<accession>A0A9Q3D770</accession>
<evidence type="ECO:0000256" key="5">
    <source>
        <dbReference type="ARBA" id="ARBA00022759"/>
    </source>
</evidence>
<keyword evidence="13" id="KW-0511">Multifunctional enzyme</keyword>
<dbReference type="PROSITE" id="PS50994">
    <property type="entry name" value="INTEGRASE"/>
    <property type="match status" value="1"/>
</dbReference>
<dbReference type="InterPro" id="IPR036397">
    <property type="entry name" value="RNaseH_sf"/>
</dbReference>
<dbReference type="Pfam" id="PF00665">
    <property type="entry name" value="rve"/>
    <property type="match status" value="1"/>
</dbReference>
<sequence>MDVVRGEETNRSAAASSSPCLLEMNLISFPTSVSLSPQGWNDCLGHACNKFVISFLKQHVPNFEVKSWKAFYCKVFAKEKSTHHIAKATEIPKDKPLYLLVSDIMGPFADDAQGFRYLLTIQDHVLTYIIVYPLKSHLEAPEAILDAIKKLQVHLGTTPKPLQTDNAREFTSTTFTSALIKLGVAFCPSLPYFPQENGEVERHNRTLGDMARVMMVQRGCLSDSEIRVLLHGISEQLYSEFPMCQLFATPSIMTLYPFGVDAIVHVPAVNQPHKLVSKGIECKLLKPLMSGGWLLWEPSTNKMVQSASVVFPQFQPSTVSSGPVAKGSLSHVVNMMSLGEVPTEHLFDIENQAIDSLILVKDVNIPEHLGEALLGPHCEQWRQACLAELDQMAARDVWEVVERSSHMKTIRNQWVFDLKQKIKGSVERFKERLVAHGDRQQPWVDCMETYAATSSLMSLHLVFVTAVLKNWRCRNSSCVG</sequence>
<organism evidence="17 18">
    <name type="scientific">Austropuccinia psidii MF-1</name>
    <dbReference type="NCBI Taxonomy" id="1389203"/>
    <lineage>
        <taxon>Eukaryota</taxon>
        <taxon>Fungi</taxon>
        <taxon>Dikarya</taxon>
        <taxon>Basidiomycota</taxon>
        <taxon>Pucciniomycotina</taxon>
        <taxon>Pucciniomycetes</taxon>
        <taxon>Pucciniales</taxon>
        <taxon>Sphaerophragmiaceae</taxon>
        <taxon>Austropuccinia</taxon>
    </lineage>
</organism>
<keyword evidence="4" id="KW-0479">Metal-binding</keyword>
<evidence type="ECO:0000256" key="6">
    <source>
        <dbReference type="ARBA" id="ARBA00022801"/>
    </source>
</evidence>
<dbReference type="GO" id="GO:0046872">
    <property type="term" value="F:metal ion binding"/>
    <property type="evidence" value="ECO:0007669"/>
    <property type="project" value="UniProtKB-KW"/>
</dbReference>
<dbReference type="GO" id="GO:0003964">
    <property type="term" value="F:RNA-directed DNA polymerase activity"/>
    <property type="evidence" value="ECO:0007669"/>
    <property type="project" value="UniProtKB-KW"/>
</dbReference>
<evidence type="ECO:0000256" key="11">
    <source>
        <dbReference type="ARBA" id="ARBA00022932"/>
    </source>
</evidence>
<dbReference type="GO" id="GO:0004519">
    <property type="term" value="F:endonuclease activity"/>
    <property type="evidence" value="ECO:0007669"/>
    <property type="project" value="UniProtKB-KW"/>
</dbReference>
<evidence type="ECO:0000256" key="15">
    <source>
        <dbReference type="ARBA" id="ARBA00049244"/>
    </source>
</evidence>
<dbReference type="GO" id="GO:0003723">
    <property type="term" value="F:RNA binding"/>
    <property type="evidence" value="ECO:0007669"/>
    <property type="project" value="UniProtKB-KW"/>
</dbReference>
<comment type="catalytic activity">
    <reaction evidence="14">
        <text>DNA(n) + a 2'-deoxyribonucleoside 5'-triphosphate = DNA(n+1) + diphosphate</text>
        <dbReference type="Rhea" id="RHEA:22508"/>
        <dbReference type="Rhea" id="RHEA-COMP:17339"/>
        <dbReference type="Rhea" id="RHEA-COMP:17340"/>
        <dbReference type="ChEBI" id="CHEBI:33019"/>
        <dbReference type="ChEBI" id="CHEBI:61560"/>
        <dbReference type="ChEBI" id="CHEBI:173112"/>
        <dbReference type="EC" id="2.7.7.49"/>
    </reaction>
</comment>
<feature type="domain" description="Integrase catalytic" evidence="16">
    <location>
        <begin position="92"/>
        <end position="258"/>
    </location>
</feature>
<dbReference type="SUPFAM" id="SSF53098">
    <property type="entry name" value="Ribonuclease H-like"/>
    <property type="match status" value="1"/>
</dbReference>
<evidence type="ECO:0000256" key="10">
    <source>
        <dbReference type="ARBA" id="ARBA00022918"/>
    </source>
</evidence>
<evidence type="ECO:0000256" key="4">
    <source>
        <dbReference type="ARBA" id="ARBA00022723"/>
    </source>
</evidence>
<keyword evidence="18" id="KW-1185">Reference proteome</keyword>
<keyword evidence="6" id="KW-0378">Hydrolase</keyword>
<evidence type="ECO:0000313" key="17">
    <source>
        <dbReference type="EMBL" id="MBW0496777.1"/>
    </source>
</evidence>
<dbReference type="InterPro" id="IPR013103">
    <property type="entry name" value="RVT_2"/>
</dbReference>
<dbReference type="AlphaFoldDB" id="A0A9Q3D770"/>
<evidence type="ECO:0000256" key="14">
    <source>
        <dbReference type="ARBA" id="ARBA00048173"/>
    </source>
</evidence>
<keyword evidence="1" id="KW-0815">Transposition</keyword>
<keyword evidence="8" id="KW-0694">RNA-binding</keyword>
<keyword evidence="7" id="KW-0460">Magnesium</keyword>
<dbReference type="GO" id="GO:0016787">
    <property type="term" value="F:hydrolase activity"/>
    <property type="evidence" value="ECO:0007669"/>
    <property type="project" value="UniProtKB-KW"/>
</dbReference>
<evidence type="ECO:0000313" key="18">
    <source>
        <dbReference type="Proteomes" id="UP000765509"/>
    </source>
</evidence>
<dbReference type="Pfam" id="PF07727">
    <property type="entry name" value="RVT_2"/>
    <property type="match status" value="1"/>
</dbReference>
<keyword evidence="9" id="KW-0229">DNA integration</keyword>
<dbReference type="PANTHER" id="PTHR42648">
    <property type="entry name" value="TRANSPOSASE, PUTATIVE-RELATED"/>
    <property type="match status" value="1"/>
</dbReference>
<reference evidence="17" key="1">
    <citation type="submission" date="2021-03" db="EMBL/GenBank/DDBJ databases">
        <title>Draft genome sequence of rust myrtle Austropuccinia psidii MF-1, a brazilian biotype.</title>
        <authorList>
            <person name="Quecine M.C."/>
            <person name="Pachon D.M.R."/>
            <person name="Bonatelli M.L."/>
            <person name="Correr F.H."/>
            <person name="Franceschini L.M."/>
            <person name="Leite T.F."/>
            <person name="Margarido G.R.A."/>
            <person name="Almeida C.A."/>
            <person name="Ferrarezi J.A."/>
            <person name="Labate C.A."/>
        </authorList>
    </citation>
    <scope>NUCLEOTIDE SEQUENCE</scope>
    <source>
        <strain evidence="17">MF-1</strain>
    </source>
</reference>
<evidence type="ECO:0000256" key="9">
    <source>
        <dbReference type="ARBA" id="ARBA00022908"/>
    </source>
</evidence>
<dbReference type="GO" id="GO:0032196">
    <property type="term" value="P:transposition"/>
    <property type="evidence" value="ECO:0007669"/>
    <property type="project" value="UniProtKB-KW"/>
</dbReference>
<dbReference type="Proteomes" id="UP000765509">
    <property type="component" value="Unassembled WGS sequence"/>
</dbReference>
<gene>
    <name evidence="17" type="ORF">O181_036492</name>
</gene>
<dbReference type="GO" id="GO:0003887">
    <property type="term" value="F:DNA-directed DNA polymerase activity"/>
    <property type="evidence" value="ECO:0007669"/>
    <property type="project" value="UniProtKB-KW"/>
</dbReference>
<keyword evidence="10" id="KW-0695">RNA-directed DNA polymerase</keyword>
<evidence type="ECO:0000256" key="13">
    <source>
        <dbReference type="ARBA" id="ARBA00023268"/>
    </source>
</evidence>
<dbReference type="EMBL" id="AVOT02013821">
    <property type="protein sequence ID" value="MBW0496777.1"/>
    <property type="molecule type" value="Genomic_DNA"/>
</dbReference>
<evidence type="ECO:0000256" key="7">
    <source>
        <dbReference type="ARBA" id="ARBA00022842"/>
    </source>
</evidence>
<keyword evidence="2" id="KW-0548">Nucleotidyltransferase</keyword>
<keyword evidence="12" id="KW-0233">DNA recombination</keyword>
<protein>
    <recommendedName>
        <fullName evidence="16">Integrase catalytic domain-containing protein</fullName>
    </recommendedName>
</protein>
<keyword evidence="3" id="KW-0540">Nuclease</keyword>
<evidence type="ECO:0000256" key="1">
    <source>
        <dbReference type="ARBA" id="ARBA00022578"/>
    </source>
</evidence>
<proteinExistence type="predicted"/>
<dbReference type="Gene3D" id="3.30.420.10">
    <property type="entry name" value="Ribonuclease H-like superfamily/Ribonuclease H"/>
    <property type="match status" value="1"/>
</dbReference>
<evidence type="ECO:0000256" key="3">
    <source>
        <dbReference type="ARBA" id="ARBA00022722"/>
    </source>
</evidence>
<keyword evidence="5" id="KW-0255">Endonuclease</keyword>
<keyword evidence="11" id="KW-0239">DNA-directed DNA polymerase</keyword>
<dbReference type="GO" id="GO:0015074">
    <property type="term" value="P:DNA integration"/>
    <property type="evidence" value="ECO:0007669"/>
    <property type="project" value="UniProtKB-KW"/>
</dbReference>
<dbReference type="OrthoDB" id="4363844at2759"/>
<evidence type="ECO:0000256" key="12">
    <source>
        <dbReference type="ARBA" id="ARBA00023172"/>
    </source>
</evidence>
<dbReference type="InterPro" id="IPR039537">
    <property type="entry name" value="Retrotran_Ty1/copia-like"/>
</dbReference>
<evidence type="ECO:0000256" key="8">
    <source>
        <dbReference type="ARBA" id="ARBA00022884"/>
    </source>
</evidence>
<dbReference type="GO" id="GO:0005634">
    <property type="term" value="C:nucleus"/>
    <property type="evidence" value="ECO:0007669"/>
    <property type="project" value="UniProtKB-ARBA"/>
</dbReference>
<dbReference type="PANTHER" id="PTHR42648:SF11">
    <property type="entry name" value="TRANSPOSON TY4-P GAG-POL POLYPROTEIN"/>
    <property type="match status" value="1"/>
</dbReference>
<evidence type="ECO:0000256" key="2">
    <source>
        <dbReference type="ARBA" id="ARBA00022695"/>
    </source>
</evidence>
<dbReference type="InterPro" id="IPR012337">
    <property type="entry name" value="RNaseH-like_sf"/>
</dbReference>
<name>A0A9Q3D770_9BASI</name>
<dbReference type="GO" id="GO:0006310">
    <property type="term" value="P:DNA recombination"/>
    <property type="evidence" value="ECO:0007669"/>
    <property type="project" value="UniProtKB-KW"/>
</dbReference>